<feature type="signal peptide" evidence="6">
    <location>
        <begin position="1"/>
        <end position="20"/>
    </location>
</feature>
<evidence type="ECO:0000259" key="8">
    <source>
        <dbReference type="Pfam" id="PF07731"/>
    </source>
</evidence>
<feature type="domain" description="Plastocyanin-like" evidence="7">
    <location>
        <begin position="155"/>
        <end position="301"/>
    </location>
</feature>
<dbReference type="Proteomes" id="UP000606974">
    <property type="component" value="Unassembled WGS sequence"/>
</dbReference>
<dbReference type="InterPro" id="IPR011706">
    <property type="entry name" value="Cu-oxidase_C"/>
</dbReference>
<dbReference type="Pfam" id="PF07731">
    <property type="entry name" value="Cu-oxidase_2"/>
    <property type="match status" value="1"/>
</dbReference>
<evidence type="ECO:0000256" key="2">
    <source>
        <dbReference type="ARBA" id="ARBA00022723"/>
    </source>
</evidence>
<sequence length="577" mass="62858">MLGSLLYPATFLCFALQTYARTVSYDWCLNWLSVNPDGELPRAAIGINGEWPNPAIEAEVGDRIVINLDNQLGNETASLHFHGIYQEGSNGMDGSPTATQCEIPPGVSFTYDFVVKQPGSYWYHSHSSGQMSDSLRGPLIVRDPESPYAGNYSEELIVTISDWYHDEAPSLIPYYLSPVQNPSGAEPIPHSSLINEAQDIKLAVEPDTDYLIRIISMAALAQAYVHFDQHEMTIIAIDGIYVQPRTVSTLHVVTAQRYDVLLRTKSDKDTNYAFFSNLDTAKLGKTPGYLHPNATGYLVYDASKPVPSEAPTVDSYDIIDDITLIPYDGQPLLSGPPDASIVLNVDFFQRDGQNRAGFNNITYIGQKVPSLFTALTTGDDAENPLVYGVNANARVVKQGDLVEVVINNFDNTGHPMHLHGHAPQVVARNPGVFLPSSGAHPNQQNSVGRNGALSAKGYTGDTGTMPSVPMRRDTWGMAPGGYTVIRFRADNPGVWLLHCHMEWHVAAGLSMTIVEAPLQLQQSQRINPAMEEICKSQGLVTAGNAAGNTEDHFDLTGAHTIVNPNPGGALYHKGNNN</sequence>
<comment type="similarity">
    <text evidence="1">Belongs to the multicopper oxidase family.</text>
</comment>
<protein>
    <submittedName>
        <fullName evidence="10">Uncharacterized protein</fullName>
    </submittedName>
</protein>
<evidence type="ECO:0000256" key="6">
    <source>
        <dbReference type="SAM" id="SignalP"/>
    </source>
</evidence>
<dbReference type="AlphaFoldDB" id="A0A8H7ADY5"/>
<dbReference type="InterPro" id="IPR002355">
    <property type="entry name" value="Cu_oxidase_Cu_BS"/>
</dbReference>
<feature type="domain" description="Plastocyanin-like" evidence="8">
    <location>
        <begin position="365"/>
        <end position="517"/>
    </location>
</feature>
<evidence type="ECO:0000259" key="9">
    <source>
        <dbReference type="Pfam" id="PF07732"/>
    </source>
</evidence>
<evidence type="ECO:0000256" key="4">
    <source>
        <dbReference type="ARBA" id="ARBA00023002"/>
    </source>
</evidence>
<proteinExistence type="inferred from homology"/>
<dbReference type="PROSITE" id="PS00079">
    <property type="entry name" value="MULTICOPPER_OXIDASE1"/>
    <property type="match status" value="1"/>
</dbReference>
<dbReference type="InterPro" id="IPR001117">
    <property type="entry name" value="Cu-oxidase_2nd"/>
</dbReference>
<dbReference type="OrthoDB" id="2121828at2759"/>
<gene>
    <name evidence="10" type="ORF">GJ744_003724</name>
</gene>
<dbReference type="GO" id="GO:0010106">
    <property type="term" value="P:cellular response to iron ion starvation"/>
    <property type="evidence" value="ECO:0007669"/>
    <property type="project" value="TreeGrafter"/>
</dbReference>
<evidence type="ECO:0000259" key="7">
    <source>
        <dbReference type="Pfam" id="PF00394"/>
    </source>
</evidence>
<dbReference type="InterPro" id="IPR044130">
    <property type="entry name" value="CuRO_2_Fet3-like"/>
</dbReference>
<accession>A0A8H7ADY5</accession>
<keyword evidence="2" id="KW-0479">Metal-binding</keyword>
<dbReference type="GO" id="GO:0005507">
    <property type="term" value="F:copper ion binding"/>
    <property type="evidence" value="ECO:0007669"/>
    <property type="project" value="InterPro"/>
</dbReference>
<evidence type="ECO:0000256" key="3">
    <source>
        <dbReference type="ARBA" id="ARBA00022729"/>
    </source>
</evidence>
<dbReference type="GO" id="GO:0033573">
    <property type="term" value="C:high-affinity iron permease complex"/>
    <property type="evidence" value="ECO:0007669"/>
    <property type="project" value="TreeGrafter"/>
</dbReference>
<dbReference type="CDD" id="cd13877">
    <property type="entry name" value="CuRO_2_Fet3p_like"/>
    <property type="match status" value="1"/>
</dbReference>
<keyword evidence="11" id="KW-1185">Reference proteome</keyword>
<dbReference type="GO" id="GO:0033215">
    <property type="term" value="P:reductive iron assimilation"/>
    <property type="evidence" value="ECO:0007669"/>
    <property type="project" value="TreeGrafter"/>
</dbReference>
<reference evidence="10" key="1">
    <citation type="submission" date="2020-02" db="EMBL/GenBank/DDBJ databases">
        <authorList>
            <person name="Palmer J.M."/>
        </authorList>
    </citation>
    <scope>NUCLEOTIDE SEQUENCE</scope>
    <source>
        <strain evidence="10">EPUS1.4</strain>
        <tissue evidence="10">Thallus</tissue>
    </source>
</reference>
<keyword evidence="5" id="KW-0186">Copper</keyword>
<evidence type="ECO:0000256" key="5">
    <source>
        <dbReference type="ARBA" id="ARBA00023008"/>
    </source>
</evidence>
<evidence type="ECO:0000313" key="10">
    <source>
        <dbReference type="EMBL" id="KAF7503465.1"/>
    </source>
</evidence>
<name>A0A8H7ADY5_9EURO</name>
<dbReference type="PANTHER" id="PTHR11709:SF361">
    <property type="entry name" value="IRON TRANSPORT MULTICOPPER OXIDASE FET3"/>
    <property type="match status" value="1"/>
</dbReference>
<dbReference type="Gene3D" id="2.60.40.420">
    <property type="entry name" value="Cupredoxins - blue copper proteins"/>
    <property type="match status" value="3"/>
</dbReference>
<dbReference type="SUPFAM" id="SSF49503">
    <property type="entry name" value="Cupredoxins"/>
    <property type="match status" value="3"/>
</dbReference>
<keyword evidence="4" id="KW-0560">Oxidoreductase</keyword>
<evidence type="ECO:0000256" key="1">
    <source>
        <dbReference type="ARBA" id="ARBA00010609"/>
    </source>
</evidence>
<dbReference type="PROSITE" id="PS00080">
    <property type="entry name" value="MULTICOPPER_OXIDASE2"/>
    <property type="match status" value="1"/>
</dbReference>
<dbReference type="InterPro" id="IPR033138">
    <property type="entry name" value="Cu_oxidase_CS"/>
</dbReference>
<dbReference type="InterPro" id="IPR045087">
    <property type="entry name" value="Cu-oxidase_fam"/>
</dbReference>
<dbReference type="Pfam" id="PF07732">
    <property type="entry name" value="Cu-oxidase_3"/>
    <property type="match status" value="1"/>
</dbReference>
<dbReference type="EMBL" id="JAACFV010000177">
    <property type="protein sequence ID" value="KAF7503465.1"/>
    <property type="molecule type" value="Genomic_DNA"/>
</dbReference>
<dbReference type="InterPro" id="IPR011707">
    <property type="entry name" value="Cu-oxidase-like_N"/>
</dbReference>
<keyword evidence="3 6" id="KW-0732">Signal</keyword>
<comment type="caution">
    <text evidence="10">The sequence shown here is derived from an EMBL/GenBank/DDBJ whole genome shotgun (WGS) entry which is preliminary data.</text>
</comment>
<evidence type="ECO:0000313" key="11">
    <source>
        <dbReference type="Proteomes" id="UP000606974"/>
    </source>
</evidence>
<feature type="chain" id="PRO_5034381074" evidence="6">
    <location>
        <begin position="21"/>
        <end position="577"/>
    </location>
</feature>
<feature type="domain" description="Plastocyanin-like" evidence="9">
    <location>
        <begin position="32"/>
        <end position="145"/>
    </location>
</feature>
<dbReference type="InterPro" id="IPR008972">
    <property type="entry name" value="Cupredoxin"/>
</dbReference>
<organism evidence="10 11">
    <name type="scientific">Endocarpon pusillum</name>
    <dbReference type="NCBI Taxonomy" id="364733"/>
    <lineage>
        <taxon>Eukaryota</taxon>
        <taxon>Fungi</taxon>
        <taxon>Dikarya</taxon>
        <taxon>Ascomycota</taxon>
        <taxon>Pezizomycotina</taxon>
        <taxon>Eurotiomycetes</taxon>
        <taxon>Chaetothyriomycetidae</taxon>
        <taxon>Verrucariales</taxon>
        <taxon>Verrucariaceae</taxon>
        <taxon>Endocarpon</taxon>
    </lineage>
</organism>
<dbReference type="PANTHER" id="PTHR11709">
    <property type="entry name" value="MULTI-COPPER OXIDASE"/>
    <property type="match status" value="1"/>
</dbReference>
<dbReference type="GO" id="GO:0004322">
    <property type="term" value="F:ferroxidase activity"/>
    <property type="evidence" value="ECO:0007669"/>
    <property type="project" value="TreeGrafter"/>
</dbReference>
<dbReference type="Pfam" id="PF00394">
    <property type="entry name" value="Cu-oxidase"/>
    <property type="match status" value="1"/>
</dbReference>